<dbReference type="GO" id="GO:0005524">
    <property type="term" value="F:ATP binding"/>
    <property type="evidence" value="ECO:0007669"/>
    <property type="project" value="UniProtKB-KW"/>
</dbReference>
<evidence type="ECO:0000313" key="11">
    <source>
        <dbReference type="Proteomes" id="UP000034076"/>
    </source>
</evidence>
<keyword evidence="4" id="KW-0677">Repeat</keyword>
<dbReference type="CDD" id="cd03215">
    <property type="entry name" value="ABC_Carb_Monos_II"/>
    <property type="match status" value="1"/>
</dbReference>
<evidence type="ECO:0000256" key="8">
    <source>
        <dbReference type="ARBA" id="ARBA00023136"/>
    </source>
</evidence>
<gene>
    <name evidence="10" type="ORF">CHK_2239</name>
</gene>
<keyword evidence="1" id="KW-0813">Transport</keyword>
<dbReference type="InterPro" id="IPR027417">
    <property type="entry name" value="P-loop_NTPase"/>
</dbReference>
<keyword evidence="11" id="KW-1185">Reference proteome</keyword>
<dbReference type="Pfam" id="PF00005">
    <property type="entry name" value="ABC_tran"/>
    <property type="match status" value="2"/>
</dbReference>
<evidence type="ECO:0000259" key="9">
    <source>
        <dbReference type="PROSITE" id="PS50893"/>
    </source>
</evidence>
<sequence>MTHEILFEAEKISKKFGAHYALRDISFEIRSGEVLGLIGENGAGKSTLFKIINGVQPQTSGEMKMRGTAFTPKNADDAHCAGIGMVFQEQSLITNLTVGQNIFFGQEKRFRKNGFINWKHMYQEAEKALEIVDLSHINPKTKVGDLQFSTRQMVEIAKVFNLAMGENCGRSKDEKAIILLDEPTSILNDEEVGKLFDLIEHIKAEGHGVVFVSHRLDEVLRITDRIVVFRDGENTGEVQTKDADENKLYEMMVGRATSGEYYRIARQTTPGENVVMSVKGLSMYGEFKDVSFDLHKGEVLGICGVEGSGKESLCSVIVGDDKPTEGTITVGGKPCRFTAPNQALKNGILGIPKERRDEGIIGILSISENVCVSNYDVVKQKGILSKKLQDKAVDDLIKRLNIKCRDREELVESLSGGNAQKVLFARLILSGSHILVLNHPTRGVDIGAKEEIYSLIRDVTERGISVVLLGDTLDECIGLSNRVIIMKDGFVTGEVGAGKDNKPDQVEIVKYMM</sequence>
<dbReference type="PANTHER" id="PTHR43790">
    <property type="entry name" value="CARBOHYDRATE TRANSPORT ATP-BINDING PROTEIN MG119-RELATED"/>
    <property type="match status" value="1"/>
</dbReference>
<protein>
    <submittedName>
        <fullName evidence="10">Ribose ABC transport system, ATP-binding protein RbsA</fullName>
    </submittedName>
</protein>
<evidence type="ECO:0000256" key="3">
    <source>
        <dbReference type="ARBA" id="ARBA00022597"/>
    </source>
</evidence>
<dbReference type="SMART" id="SM00382">
    <property type="entry name" value="AAA"/>
    <property type="match status" value="2"/>
</dbReference>
<dbReference type="PANTHER" id="PTHR43790:SF3">
    <property type="entry name" value="D-ALLOSE IMPORT ATP-BINDING PROTEIN ALSA-RELATED"/>
    <property type="match status" value="1"/>
</dbReference>
<keyword evidence="7" id="KW-1278">Translocase</keyword>
<dbReference type="PROSITE" id="PS50893">
    <property type="entry name" value="ABC_TRANSPORTER_2"/>
    <property type="match status" value="2"/>
</dbReference>
<evidence type="ECO:0000256" key="1">
    <source>
        <dbReference type="ARBA" id="ARBA00022448"/>
    </source>
</evidence>
<keyword evidence="2" id="KW-1003">Cell membrane</keyword>
<reference evidence="10 11" key="1">
    <citation type="submission" date="2015-04" db="EMBL/GenBank/DDBJ databases">
        <title>Draft genome sequence of bacteremic isolate Catabacter hongkongensis type strain HKU16T.</title>
        <authorList>
            <person name="Lau S.K."/>
            <person name="Teng J.L."/>
            <person name="Huang Y."/>
            <person name="Curreem S.O."/>
            <person name="Tsui S.K."/>
            <person name="Woo P.C."/>
        </authorList>
    </citation>
    <scope>NUCLEOTIDE SEQUENCE [LARGE SCALE GENOMIC DNA]</scope>
    <source>
        <strain evidence="10 11">HKU16</strain>
    </source>
</reference>
<dbReference type="InterPro" id="IPR003593">
    <property type="entry name" value="AAA+_ATPase"/>
</dbReference>
<proteinExistence type="predicted"/>
<dbReference type="InterPro" id="IPR017871">
    <property type="entry name" value="ABC_transporter-like_CS"/>
</dbReference>
<name>A0A0M2NGU7_9FIRM</name>
<keyword evidence="3" id="KW-0762">Sugar transport</keyword>
<dbReference type="SUPFAM" id="SSF52540">
    <property type="entry name" value="P-loop containing nucleoside triphosphate hydrolases"/>
    <property type="match status" value="2"/>
</dbReference>
<dbReference type="AlphaFoldDB" id="A0A0M2NGU7"/>
<evidence type="ECO:0000313" key="10">
    <source>
        <dbReference type="EMBL" id="KKI50176.1"/>
    </source>
</evidence>
<evidence type="ECO:0000256" key="5">
    <source>
        <dbReference type="ARBA" id="ARBA00022741"/>
    </source>
</evidence>
<dbReference type="Gene3D" id="3.40.50.300">
    <property type="entry name" value="P-loop containing nucleotide triphosphate hydrolases"/>
    <property type="match status" value="2"/>
</dbReference>
<dbReference type="PATRIC" id="fig|270498.16.peg.1989"/>
<evidence type="ECO:0000256" key="7">
    <source>
        <dbReference type="ARBA" id="ARBA00022967"/>
    </source>
</evidence>
<evidence type="ECO:0000256" key="2">
    <source>
        <dbReference type="ARBA" id="ARBA00022475"/>
    </source>
</evidence>
<evidence type="ECO:0000256" key="6">
    <source>
        <dbReference type="ARBA" id="ARBA00022840"/>
    </source>
</evidence>
<evidence type="ECO:0000256" key="4">
    <source>
        <dbReference type="ARBA" id="ARBA00022737"/>
    </source>
</evidence>
<dbReference type="OrthoDB" id="9771863at2"/>
<dbReference type="Proteomes" id="UP000034076">
    <property type="component" value="Unassembled WGS sequence"/>
</dbReference>
<dbReference type="InterPro" id="IPR003439">
    <property type="entry name" value="ABC_transporter-like_ATP-bd"/>
</dbReference>
<dbReference type="CDD" id="cd03216">
    <property type="entry name" value="ABC_Carb_Monos_I"/>
    <property type="match status" value="1"/>
</dbReference>
<keyword evidence="6 10" id="KW-0067">ATP-binding</keyword>
<dbReference type="RefSeq" id="WP_046444058.1">
    <property type="nucleotide sequence ID" value="NZ_LAYJ01000112.1"/>
</dbReference>
<feature type="domain" description="ABC transporter" evidence="9">
    <location>
        <begin position="7"/>
        <end position="256"/>
    </location>
</feature>
<feature type="domain" description="ABC transporter" evidence="9">
    <location>
        <begin position="269"/>
        <end position="513"/>
    </location>
</feature>
<organism evidence="10 11">
    <name type="scientific">Christensenella hongkongensis</name>
    <dbReference type="NCBI Taxonomy" id="270498"/>
    <lineage>
        <taxon>Bacteria</taxon>
        <taxon>Bacillati</taxon>
        <taxon>Bacillota</taxon>
        <taxon>Clostridia</taxon>
        <taxon>Christensenellales</taxon>
        <taxon>Christensenellaceae</taxon>
        <taxon>Christensenella</taxon>
    </lineage>
</organism>
<dbReference type="InterPro" id="IPR050107">
    <property type="entry name" value="ABC_carbohydrate_import_ATPase"/>
</dbReference>
<keyword evidence="8" id="KW-0472">Membrane</keyword>
<dbReference type="STRING" id="270498.CHK_2239"/>
<keyword evidence="5" id="KW-0547">Nucleotide-binding</keyword>
<comment type="caution">
    <text evidence="10">The sequence shown here is derived from an EMBL/GenBank/DDBJ whole genome shotgun (WGS) entry which is preliminary data.</text>
</comment>
<dbReference type="EMBL" id="LAYJ01000112">
    <property type="protein sequence ID" value="KKI50176.1"/>
    <property type="molecule type" value="Genomic_DNA"/>
</dbReference>
<dbReference type="GO" id="GO:0016887">
    <property type="term" value="F:ATP hydrolysis activity"/>
    <property type="evidence" value="ECO:0007669"/>
    <property type="project" value="InterPro"/>
</dbReference>
<accession>A0A0M2NGU7</accession>
<dbReference type="PROSITE" id="PS00211">
    <property type="entry name" value="ABC_TRANSPORTER_1"/>
    <property type="match status" value="1"/>
</dbReference>